<dbReference type="Pfam" id="PF05050">
    <property type="entry name" value="Methyltransf_21"/>
    <property type="match status" value="1"/>
</dbReference>
<name>A0ABT7B2J6_9CYAN</name>
<sequence length="283" mass="32623">MDHHYERYKEISDYINLQNIPKDVDPVSLSLRILLFDRYGIDKGGVIHIGGHSGQELPMYTQLGFKKILMVEPQPSLFESMKQYAEAIEAFRTELHQLLELGESQPYPEIQCVQSVVSSQSDIVQLYQMGDTEWSSILEPNIGSFYQALNQYWRKRYIPWYQMPLAWLSYFIALNRTKVIEIESKTLDQLMSELKPGWQSSDFSYLRMNIQGSELMALQGGKETLKHLQAISLEINIDERYKGSPSKPEIDDFLSSFEFVDVFSFKMGSVGNGLYLKEAIASN</sequence>
<dbReference type="GO" id="GO:0008168">
    <property type="term" value="F:methyltransferase activity"/>
    <property type="evidence" value="ECO:0007669"/>
    <property type="project" value="UniProtKB-KW"/>
</dbReference>
<dbReference type="InterPro" id="IPR029063">
    <property type="entry name" value="SAM-dependent_MTases_sf"/>
</dbReference>
<accession>A0ABT7B2J6</accession>
<proteinExistence type="predicted"/>
<dbReference type="EMBL" id="JAQOSO010000009">
    <property type="protein sequence ID" value="MDJ1172879.1"/>
    <property type="molecule type" value="Genomic_DNA"/>
</dbReference>
<dbReference type="GO" id="GO:0032259">
    <property type="term" value="P:methylation"/>
    <property type="evidence" value="ECO:0007669"/>
    <property type="project" value="UniProtKB-KW"/>
</dbReference>
<dbReference type="Proteomes" id="UP001235849">
    <property type="component" value="Unassembled WGS sequence"/>
</dbReference>
<dbReference type="PANTHER" id="PTHR36973">
    <property type="entry name" value="SLL1456 PROTEIN-RELATED"/>
    <property type="match status" value="1"/>
</dbReference>
<feature type="domain" description="Methyltransferase FkbM" evidence="1">
    <location>
        <begin position="49"/>
        <end position="258"/>
    </location>
</feature>
<keyword evidence="2" id="KW-0489">Methyltransferase</keyword>
<dbReference type="PANTHER" id="PTHR36973:SF4">
    <property type="entry name" value="NODULATION PROTEIN"/>
    <property type="match status" value="1"/>
</dbReference>
<keyword evidence="3" id="KW-1185">Reference proteome</keyword>
<evidence type="ECO:0000313" key="3">
    <source>
        <dbReference type="Proteomes" id="UP001235849"/>
    </source>
</evidence>
<protein>
    <submittedName>
        <fullName evidence="2">FkbM family methyltransferase</fullName>
    </submittedName>
</protein>
<dbReference type="SUPFAM" id="SSF53335">
    <property type="entry name" value="S-adenosyl-L-methionine-dependent methyltransferases"/>
    <property type="match status" value="1"/>
</dbReference>
<comment type="caution">
    <text evidence="2">The sequence shown here is derived from an EMBL/GenBank/DDBJ whole genome shotgun (WGS) entry which is preliminary data.</text>
</comment>
<dbReference type="RefSeq" id="WP_283765258.1">
    <property type="nucleotide sequence ID" value="NZ_JAQOSO010000009.1"/>
</dbReference>
<reference evidence="2 3" key="1">
    <citation type="submission" date="2023-01" db="EMBL/GenBank/DDBJ databases">
        <title>Novel diversity within Roseofilum (Cyanobacteria; Desertifilaceae) from marine benthic mats with descriptions of four novel species.</title>
        <authorList>
            <person name="Wang Y."/>
            <person name="Berthold D.E."/>
            <person name="Hu J."/>
            <person name="Lefler F.W."/>
            <person name="Laughinghouse H.D. IV."/>
        </authorList>
    </citation>
    <scope>NUCLEOTIDE SEQUENCE [LARGE SCALE GENOMIC DNA]</scope>
    <source>
        <strain evidence="2 3">BLCC-M114</strain>
    </source>
</reference>
<dbReference type="Gene3D" id="3.40.50.150">
    <property type="entry name" value="Vaccinia Virus protein VP39"/>
    <property type="match status" value="1"/>
</dbReference>
<evidence type="ECO:0000313" key="2">
    <source>
        <dbReference type="EMBL" id="MDJ1172879.1"/>
    </source>
</evidence>
<keyword evidence="2" id="KW-0808">Transferase</keyword>
<dbReference type="InterPro" id="IPR006342">
    <property type="entry name" value="FkbM_mtfrase"/>
</dbReference>
<organism evidence="2 3">
    <name type="scientific">Roseofilum capinflatum BLCC-M114</name>
    <dbReference type="NCBI Taxonomy" id="3022440"/>
    <lineage>
        <taxon>Bacteria</taxon>
        <taxon>Bacillati</taxon>
        <taxon>Cyanobacteriota</taxon>
        <taxon>Cyanophyceae</taxon>
        <taxon>Desertifilales</taxon>
        <taxon>Desertifilaceae</taxon>
        <taxon>Roseofilum</taxon>
        <taxon>Roseofilum capinflatum</taxon>
    </lineage>
</organism>
<gene>
    <name evidence="2" type="ORF">PMG25_02115</name>
</gene>
<dbReference type="InterPro" id="IPR053188">
    <property type="entry name" value="FkbM_Methyltransferase"/>
</dbReference>
<evidence type="ECO:0000259" key="1">
    <source>
        <dbReference type="Pfam" id="PF05050"/>
    </source>
</evidence>